<keyword evidence="2" id="KW-0812">Transmembrane</keyword>
<dbReference type="RefSeq" id="WP_341986581.1">
    <property type="nucleotide sequence ID" value="NZ_JBBYHY010000002.1"/>
</dbReference>
<feature type="transmembrane region" description="Helical" evidence="2">
    <location>
        <begin position="210"/>
        <end position="228"/>
    </location>
</feature>
<sequence length="263" mass="29110">MTMQVLDTLIWKGQRRGMLTSPNLPLDRPHLLEDATDAIQEGIWNSTACWRGYVATWELDGDELYLKQVEGKYRLKGPGLILAHWFSGTVIVNEGEVLRNAGYAMVYEREIHLSFEQGFLVDTRTVDNRQKDRVPSGESSSESLSSGTRPGWKGAAIVASVMLLGPAVFFIWMPWTWWGIGLKAVAALFWLSACANLLSSSSMKFRIYGNSGPGFILTSLLLCIAFSLEPGTGRTVLFAISGLLYFSALLLIRNPTPIDSPES</sequence>
<keyword evidence="4" id="KW-1185">Reference proteome</keyword>
<keyword evidence="2" id="KW-0472">Membrane</keyword>
<dbReference type="EMBL" id="JBBYHY010000002">
    <property type="protein sequence ID" value="MEL3952525.1"/>
    <property type="molecule type" value="Genomic_DNA"/>
</dbReference>
<evidence type="ECO:0000256" key="2">
    <source>
        <dbReference type="SAM" id="Phobius"/>
    </source>
</evidence>
<evidence type="ECO:0000313" key="4">
    <source>
        <dbReference type="Proteomes" id="UP001455088"/>
    </source>
</evidence>
<feature type="compositionally biased region" description="Low complexity" evidence="1">
    <location>
        <begin position="136"/>
        <end position="147"/>
    </location>
</feature>
<organism evidence="3 4">
    <name type="scientific">Stenotrophomonas bentonitica</name>
    <dbReference type="NCBI Taxonomy" id="1450134"/>
    <lineage>
        <taxon>Bacteria</taxon>
        <taxon>Pseudomonadati</taxon>
        <taxon>Pseudomonadota</taxon>
        <taxon>Gammaproteobacteria</taxon>
        <taxon>Lysobacterales</taxon>
        <taxon>Lysobacteraceae</taxon>
        <taxon>Stenotrophomonas</taxon>
    </lineage>
</organism>
<evidence type="ECO:0000313" key="3">
    <source>
        <dbReference type="EMBL" id="MEL3952525.1"/>
    </source>
</evidence>
<name>A0ABU9JIC9_9GAMM</name>
<comment type="caution">
    <text evidence="3">The sequence shown here is derived from an EMBL/GenBank/DDBJ whole genome shotgun (WGS) entry which is preliminary data.</text>
</comment>
<dbReference type="Proteomes" id="UP001455088">
    <property type="component" value="Unassembled WGS sequence"/>
</dbReference>
<accession>A0ABU9JIC9</accession>
<feature type="transmembrane region" description="Helical" evidence="2">
    <location>
        <begin position="154"/>
        <end position="172"/>
    </location>
</feature>
<keyword evidence="2" id="KW-1133">Transmembrane helix</keyword>
<gene>
    <name evidence="3" type="ORF">AAE039_02970</name>
</gene>
<feature type="transmembrane region" description="Helical" evidence="2">
    <location>
        <begin position="178"/>
        <end position="198"/>
    </location>
</feature>
<evidence type="ECO:0000256" key="1">
    <source>
        <dbReference type="SAM" id="MobiDB-lite"/>
    </source>
</evidence>
<protein>
    <submittedName>
        <fullName evidence="3">Uncharacterized protein</fullName>
    </submittedName>
</protein>
<feature type="region of interest" description="Disordered" evidence="1">
    <location>
        <begin position="130"/>
        <end position="150"/>
    </location>
</feature>
<feature type="transmembrane region" description="Helical" evidence="2">
    <location>
        <begin position="234"/>
        <end position="252"/>
    </location>
</feature>
<reference evidence="3 4" key="1">
    <citation type="submission" date="2024-04" db="EMBL/GenBank/DDBJ databases">
        <title>Bacterial endophytes with biocontrol capabilities against important plant pathogens.</title>
        <authorList>
            <person name="Alayande K.A."/>
        </authorList>
    </citation>
    <scope>NUCLEOTIDE SEQUENCE [LARGE SCALE GENOMIC DNA]</scope>
    <source>
        <strain evidence="3 4">KV22</strain>
    </source>
</reference>
<proteinExistence type="predicted"/>